<feature type="non-terminal residue" evidence="2">
    <location>
        <position position="1"/>
    </location>
</feature>
<sequence>PKCDTCWTPEAPHQGPGNELETGRLEPIQKQRWVPGFMPQYPPEQEKLGHSS</sequence>
<feature type="region of interest" description="Disordered" evidence="1">
    <location>
        <begin position="1"/>
        <end position="24"/>
    </location>
</feature>
<evidence type="ECO:0000313" key="2">
    <source>
        <dbReference type="EMBL" id="KAK2105342.1"/>
    </source>
</evidence>
<dbReference type="EMBL" id="JASSZA010000007">
    <property type="protein sequence ID" value="KAK2105342.1"/>
    <property type="molecule type" value="Genomic_DNA"/>
</dbReference>
<proteinExistence type="predicted"/>
<feature type="non-terminal residue" evidence="2">
    <location>
        <position position="52"/>
    </location>
</feature>
<comment type="caution">
    <text evidence="2">The sequence shown here is derived from an EMBL/GenBank/DDBJ whole genome shotgun (WGS) entry which is preliminary data.</text>
</comment>
<organism evidence="2 3">
    <name type="scientific">Saguinus oedipus</name>
    <name type="common">Cotton-top tamarin</name>
    <name type="synonym">Oedipomidas oedipus</name>
    <dbReference type="NCBI Taxonomy" id="9490"/>
    <lineage>
        <taxon>Eukaryota</taxon>
        <taxon>Metazoa</taxon>
        <taxon>Chordata</taxon>
        <taxon>Craniata</taxon>
        <taxon>Vertebrata</taxon>
        <taxon>Euteleostomi</taxon>
        <taxon>Mammalia</taxon>
        <taxon>Eutheria</taxon>
        <taxon>Euarchontoglires</taxon>
        <taxon>Primates</taxon>
        <taxon>Haplorrhini</taxon>
        <taxon>Platyrrhini</taxon>
        <taxon>Cebidae</taxon>
        <taxon>Callitrichinae</taxon>
        <taxon>Saguinus</taxon>
    </lineage>
</organism>
<accession>A0ABQ9V7Y0</accession>
<evidence type="ECO:0000313" key="3">
    <source>
        <dbReference type="Proteomes" id="UP001266305"/>
    </source>
</evidence>
<name>A0ABQ9V7Y0_SAGOE</name>
<protein>
    <submittedName>
        <fullName evidence="2">Uncharacterized protein</fullName>
    </submittedName>
</protein>
<evidence type="ECO:0000256" key="1">
    <source>
        <dbReference type="SAM" id="MobiDB-lite"/>
    </source>
</evidence>
<reference evidence="2 3" key="1">
    <citation type="submission" date="2023-05" db="EMBL/GenBank/DDBJ databases">
        <title>B98-5 Cell Line De Novo Hybrid Assembly: An Optical Mapping Approach.</title>
        <authorList>
            <person name="Kananen K."/>
            <person name="Auerbach J.A."/>
            <person name="Kautto E."/>
            <person name="Blachly J.S."/>
        </authorList>
    </citation>
    <scope>NUCLEOTIDE SEQUENCE [LARGE SCALE GENOMIC DNA]</scope>
    <source>
        <strain evidence="2">B95-8</strain>
        <tissue evidence="2">Cell line</tissue>
    </source>
</reference>
<keyword evidence="3" id="KW-1185">Reference proteome</keyword>
<dbReference type="Proteomes" id="UP001266305">
    <property type="component" value="Unassembled WGS sequence"/>
</dbReference>
<gene>
    <name evidence="2" type="ORF">P7K49_014856</name>
</gene>